<dbReference type="PANTHER" id="PTHR12468:SF2">
    <property type="entry name" value="GPI MANNOSYLTRANSFERASE 2"/>
    <property type="match status" value="1"/>
</dbReference>
<dbReference type="InterPro" id="IPR007315">
    <property type="entry name" value="PIG-V/Gpi18"/>
</dbReference>
<dbReference type="Pfam" id="PF04188">
    <property type="entry name" value="Mannosyl_trans2"/>
    <property type="match status" value="1"/>
</dbReference>
<name>A0A6F8ZGG6_9FIRM</name>
<evidence type="ECO:0000256" key="9">
    <source>
        <dbReference type="ARBA" id="ARBA00023136"/>
    </source>
</evidence>
<organism evidence="12 13">
    <name type="scientific">Candidatus Hydrogenisulfobacillus filiaventi</name>
    <dbReference type="NCBI Taxonomy" id="2707344"/>
    <lineage>
        <taxon>Bacteria</taxon>
        <taxon>Bacillati</taxon>
        <taxon>Bacillota</taxon>
        <taxon>Clostridia</taxon>
        <taxon>Eubacteriales</taxon>
        <taxon>Clostridiales Family XVII. Incertae Sedis</taxon>
        <taxon>Candidatus Hydrogenisulfobacillus</taxon>
    </lineage>
</organism>
<dbReference type="UniPathway" id="UPA00196"/>
<accession>A0A6F8ZGG6</accession>
<gene>
    <name evidence="12" type="ORF">R50_1291</name>
</gene>
<feature type="transmembrane region" description="Helical" evidence="11">
    <location>
        <begin position="318"/>
        <end position="336"/>
    </location>
</feature>
<keyword evidence="4" id="KW-0328">Glycosyltransferase</keyword>
<feature type="transmembrane region" description="Helical" evidence="11">
    <location>
        <begin position="159"/>
        <end position="181"/>
    </location>
</feature>
<keyword evidence="8 11" id="KW-1133">Transmembrane helix</keyword>
<comment type="pathway">
    <text evidence="2">Glycolipid biosynthesis; glycosylphosphatidylinositol-anchor biosynthesis.</text>
</comment>
<dbReference type="GO" id="GO:0006506">
    <property type="term" value="P:GPI anchor biosynthetic process"/>
    <property type="evidence" value="ECO:0007669"/>
    <property type="project" value="UniProtKB-UniPathway"/>
</dbReference>
<dbReference type="GO" id="GO:0000009">
    <property type="term" value="F:alpha-1,6-mannosyltransferase activity"/>
    <property type="evidence" value="ECO:0007669"/>
    <property type="project" value="InterPro"/>
</dbReference>
<feature type="region of interest" description="Disordered" evidence="10">
    <location>
        <begin position="1"/>
        <end position="25"/>
    </location>
</feature>
<feature type="transmembrane region" description="Helical" evidence="11">
    <location>
        <begin position="40"/>
        <end position="62"/>
    </location>
</feature>
<keyword evidence="5" id="KW-0808">Transferase</keyword>
<feature type="transmembrane region" description="Helical" evidence="11">
    <location>
        <begin position="367"/>
        <end position="388"/>
    </location>
</feature>
<evidence type="ECO:0000256" key="7">
    <source>
        <dbReference type="ARBA" id="ARBA00022824"/>
    </source>
</evidence>
<evidence type="ECO:0000256" key="11">
    <source>
        <dbReference type="SAM" id="Phobius"/>
    </source>
</evidence>
<proteinExistence type="predicted"/>
<feature type="transmembrane region" description="Helical" evidence="11">
    <location>
        <begin position="240"/>
        <end position="258"/>
    </location>
</feature>
<keyword evidence="6 11" id="KW-0812">Transmembrane</keyword>
<evidence type="ECO:0000256" key="4">
    <source>
        <dbReference type="ARBA" id="ARBA00022676"/>
    </source>
</evidence>
<dbReference type="Proteomes" id="UP000503399">
    <property type="component" value="Chromosome"/>
</dbReference>
<feature type="transmembrane region" description="Helical" evidence="11">
    <location>
        <begin position="343"/>
        <end position="361"/>
    </location>
</feature>
<keyword evidence="3" id="KW-0337">GPI-anchor biosynthesis</keyword>
<feature type="transmembrane region" description="Helical" evidence="11">
    <location>
        <begin position="124"/>
        <end position="147"/>
    </location>
</feature>
<dbReference type="GO" id="GO:0016020">
    <property type="term" value="C:membrane"/>
    <property type="evidence" value="ECO:0007669"/>
    <property type="project" value="GOC"/>
</dbReference>
<dbReference type="PANTHER" id="PTHR12468">
    <property type="entry name" value="GPI MANNOSYLTRANSFERASE 2"/>
    <property type="match status" value="1"/>
</dbReference>
<evidence type="ECO:0000256" key="6">
    <source>
        <dbReference type="ARBA" id="ARBA00022692"/>
    </source>
</evidence>
<feature type="transmembrane region" description="Helical" evidence="11">
    <location>
        <begin position="395"/>
        <end position="417"/>
    </location>
</feature>
<evidence type="ECO:0000256" key="3">
    <source>
        <dbReference type="ARBA" id="ARBA00022502"/>
    </source>
</evidence>
<protein>
    <recommendedName>
        <fullName evidence="14">Glycosyltransferase RgtA/B/C/D-like domain-containing protein</fullName>
    </recommendedName>
</protein>
<evidence type="ECO:0000256" key="8">
    <source>
        <dbReference type="ARBA" id="ARBA00022989"/>
    </source>
</evidence>
<keyword evidence="9 11" id="KW-0472">Membrane</keyword>
<dbReference type="GO" id="GO:0031501">
    <property type="term" value="C:mannosyltransferase complex"/>
    <property type="evidence" value="ECO:0007669"/>
    <property type="project" value="TreeGrafter"/>
</dbReference>
<evidence type="ECO:0000256" key="2">
    <source>
        <dbReference type="ARBA" id="ARBA00004687"/>
    </source>
</evidence>
<evidence type="ECO:0000256" key="10">
    <source>
        <dbReference type="SAM" id="MobiDB-lite"/>
    </source>
</evidence>
<evidence type="ECO:0000256" key="5">
    <source>
        <dbReference type="ARBA" id="ARBA00022679"/>
    </source>
</evidence>
<keyword evidence="7" id="KW-0256">Endoplasmic reticulum</keyword>
<dbReference type="KEGG" id="hfv:R50_1291"/>
<evidence type="ECO:0008006" key="14">
    <source>
        <dbReference type="Google" id="ProtNLM"/>
    </source>
</evidence>
<dbReference type="AlphaFoldDB" id="A0A6F8ZGG6"/>
<keyword evidence="13" id="KW-1185">Reference proteome</keyword>
<evidence type="ECO:0000313" key="12">
    <source>
        <dbReference type="EMBL" id="CAB1128797.1"/>
    </source>
</evidence>
<evidence type="ECO:0000313" key="13">
    <source>
        <dbReference type="Proteomes" id="UP000503399"/>
    </source>
</evidence>
<reference evidence="12 13" key="1">
    <citation type="submission" date="2020-02" db="EMBL/GenBank/DDBJ databases">
        <authorList>
            <person name="Hogendoorn C."/>
        </authorList>
    </citation>
    <scope>NUCLEOTIDE SEQUENCE [LARGE SCALE GENOMIC DNA]</scope>
    <source>
        <strain evidence="12">R501</strain>
    </source>
</reference>
<feature type="transmembrane region" description="Helical" evidence="11">
    <location>
        <begin position="201"/>
        <end position="228"/>
    </location>
</feature>
<comment type="subcellular location">
    <subcellularLocation>
        <location evidence="1">Endoplasmic reticulum membrane</location>
        <topology evidence="1">Multi-pass membrane protein</topology>
    </subcellularLocation>
</comment>
<sequence>MARDAGMEPSLGERTGAAPPPRTSAVPVRLPVARPRSWQVLGLVLLVRILTMEVGSLAYIYLPHAWVESPPGTLPPQGSLLFRALVGLWTHWDGLWYLSIAQQGYAGRATATAFFPLYPLTIDLFGGTALSAVLAALVAAAAAYWILYRLASLEFGERVGWYTLLALAAFPTSFYLTAAYSESLFLALAAGSLYLARRRRYWPAGLAAALAGLVSTYGVLLVVPLAWVAWVQEGWRPRRYAFLALVPGGLLAYMAYLTPLFGDPLVFDHAQSNWGRHLAFFGVTLWRAAVHAWENLGQAISPGALFAPGSPSLGPSNVYNLLFALAVLGILIWATLRRRLPGYLLSYAWLALAVPLSYPAYGTPLMSMPRLALEVFPLFPALGLLLVRSRLARRVYFLSALPLAVLLITLYATAHWVA</sequence>
<dbReference type="GO" id="GO:0004376">
    <property type="term" value="F:GPI mannosyltransferase activity"/>
    <property type="evidence" value="ECO:0007669"/>
    <property type="project" value="InterPro"/>
</dbReference>
<evidence type="ECO:0000256" key="1">
    <source>
        <dbReference type="ARBA" id="ARBA00004477"/>
    </source>
</evidence>
<dbReference type="EMBL" id="LR778114">
    <property type="protein sequence ID" value="CAB1128797.1"/>
    <property type="molecule type" value="Genomic_DNA"/>
</dbReference>